<dbReference type="AlphaFoldDB" id="A0A9Y2MVF8"/>
<feature type="compositionally biased region" description="Basic and acidic residues" evidence="1">
    <location>
        <begin position="143"/>
        <end position="158"/>
    </location>
</feature>
<evidence type="ECO:0000313" key="3">
    <source>
        <dbReference type="Proteomes" id="UP001236014"/>
    </source>
</evidence>
<feature type="region of interest" description="Disordered" evidence="1">
    <location>
        <begin position="139"/>
        <end position="158"/>
    </location>
</feature>
<reference evidence="2 3" key="1">
    <citation type="submission" date="2023-06" db="EMBL/GenBank/DDBJ databases">
        <authorList>
            <person name="Oyuntsetseg B."/>
            <person name="Kim S.B."/>
        </authorList>
    </citation>
    <scope>NUCLEOTIDE SEQUENCE [LARGE SCALE GENOMIC DNA]</scope>
    <source>
        <strain evidence="2 3">2-15</strain>
    </source>
</reference>
<dbReference type="EMBL" id="CP127294">
    <property type="protein sequence ID" value="WIX82855.1"/>
    <property type="molecule type" value="Genomic_DNA"/>
</dbReference>
<dbReference type="Pfam" id="PF19593">
    <property type="entry name" value="DUF6098"/>
    <property type="match status" value="1"/>
</dbReference>
<organism evidence="2 3">
    <name type="scientific">Amycolatopsis carbonis</name>
    <dbReference type="NCBI Taxonomy" id="715471"/>
    <lineage>
        <taxon>Bacteria</taxon>
        <taxon>Bacillati</taxon>
        <taxon>Actinomycetota</taxon>
        <taxon>Actinomycetes</taxon>
        <taxon>Pseudonocardiales</taxon>
        <taxon>Pseudonocardiaceae</taxon>
        <taxon>Amycolatopsis</taxon>
    </lineage>
</organism>
<dbReference type="Proteomes" id="UP001236014">
    <property type="component" value="Chromosome"/>
</dbReference>
<evidence type="ECO:0000256" key="1">
    <source>
        <dbReference type="SAM" id="MobiDB-lite"/>
    </source>
</evidence>
<name>A0A9Y2MVF8_9PSEU</name>
<evidence type="ECO:0000313" key="2">
    <source>
        <dbReference type="EMBL" id="WIX82855.1"/>
    </source>
</evidence>
<dbReference type="RefSeq" id="WP_285973420.1">
    <property type="nucleotide sequence ID" value="NZ_CP127294.1"/>
</dbReference>
<proteinExistence type="predicted"/>
<sequence>MPTVHDLDQLSELFTADAGDDLYVRWSHGPDVDLDPARAQQSSRDSLTGVPLPGLSANPLRKEPWWEDRSVRLWLARRLYDYQHLRDLRGPGVRPWVLRGTEVARGPDNEPLVRCDEPLAWVADTVLCESRALVDAQGSREWGPMDRRPRPAERTATG</sequence>
<dbReference type="InterPro" id="IPR046080">
    <property type="entry name" value="DUF6098"/>
</dbReference>
<accession>A0A9Y2MVF8</accession>
<keyword evidence="3" id="KW-1185">Reference proteome</keyword>
<gene>
    <name evidence="2" type="ORF">QRX50_19795</name>
</gene>
<feature type="region of interest" description="Disordered" evidence="1">
    <location>
        <begin position="36"/>
        <end position="59"/>
    </location>
</feature>
<protein>
    <submittedName>
        <fullName evidence="2">DUF6098 family protein</fullName>
    </submittedName>
</protein>
<dbReference type="KEGG" id="acab:QRX50_19795"/>